<sequence>MSRAVTRTPLPTVSSTVFSTRPTLTDSSLSVIICQLHHHCHQHCKKRTTCMLDSTLKPPPDRRTPHTRNLNRQAVSTVLRSREDLSRVRTTLSSSSSSSHSPSISSPNLSTSNRSNHSTTSSKRPSSIRAPRTPSKVIPRHRLTNICHRPNGNRASTPTPATLT</sequence>
<keyword evidence="3" id="KW-1185">Reference proteome</keyword>
<dbReference type="AlphaFoldDB" id="A0A182YSN3"/>
<reference evidence="3" key="1">
    <citation type="journal article" date="2014" name="Genome Biol.">
        <title>Genome analysis of a major urban malaria vector mosquito, Anopheles stephensi.</title>
        <authorList>
            <person name="Jiang X."/>
            <person name="Peery A."/>
            <person name="Hall A.B."/>
            <person name="Sharma A."/>
            <person name="Chen X.G."/>
            <person name="Waterhouse R.M."/>
            <person name="Komissarov A."/>
            <person name="Riehle M.M."/>
            <person name="Shouche Y."/>
            <person name="Sharakhova M.V."/>
            <person name="Lawson D."/>
            <person name="Pakpour N."/>
            <person name="Arensburger P."/>
            <person name="Davidson V.L."/>
            <person name="Eiglmeier K."/>
            <person name="Emrich S."/>
            <person name="George P."/>
            <person name="Kennedy R.C."/>
            <person name="Mane S.P."/>
            <person name="Maslen G."/>
            <person name="Oringanje C."/>
            <person name="Qi Y."/>
            <person name="Settlage R."/>
            <person name="Tojo M."/>
            <person name="Tubio J.M."/>
            <person name="Unger M.F."/>
            <person name="Wang B."/>
            <person name="Vernick K.D."/>
            <person name="Ribeiro J.M."/>
            <person name="James A.A."/>
            <person name="Michel K."/>
            <person name="Riehle M.A."/>
            <person name="Luckhart S."/>
            <person name="Sharakhov I.V."/>
            <person name="Tu Z."/>
        </authorList>
    </citation>
    <scope>NUCLEOTIDE SEQUENCE [LARGE SCALE GENOMIC DNA]</scope>
    <source>
        <strain evidence="3">Indian</strain>
    </source>
</reference>
<feature type="compositionally biased region" description="Low complexity" evidence="1">
    <location>
        <begin position="88"/>
        <end position="122"/>
    </location>
</feature>
<accession>A0A182YSN3</accession>
<dbReference type="Proteomes" id="UP000076408">
    <property type="component" value="Unassembled WGS sequence"/>
</dbReference>
<dbReference type="EnsemblMetazoa" id="ASTEI11469-RA">
    <property type="protein sequence ID" value="ASTEI11469-PA"/>
    <property type="gene ID" value="ASTEI11469"/>
</dbReference>
<evidence type="ECO:0000313" key="2">
    <source>
        <dbReference type="EnsemblMetazoa" id="ASTEI11469-PA"/>
    </source>
</evidence>
<organism evidence="2 3">
    <name type="scientific">Anopheles stephensi</name>
    <name type="common">Indo-Pakistan malaria mosquito</name>
    <dbReference type="NCBI Taxonomy" id="30069"/>
    <lineage>
        <taxon>Eukaryota</taxon>
        <taxon>Metazoa</taxon>
        <taxon>Ecdysozoa</taxon>
        <taxon>Arthropoda</taxon>
        <taxon>Hexapoda</taxon>
        <taxon>Insecta</taxon>
        <taxon>Pterygota</taxon>
        <taxon>Neoptera</taxon>
        <taxon>Endopterygota</taxon>
        <taxon>Diptera</taxon>
        <taxon>Nematocera</taxon>
        <taxon>Culicoidea</taxon>
        <taxon>Culicidae</taxon>
        <taxon>Anophelinae</taxon>
        <taxon>Anopheles</taxon>
    </lineage>
</organism>
<evidence type="ECO:0000256" key="1">
    <source>
        <dbReference type="SAM" id="MobiDB-lite"/>
    </source>
</evidence>
<feature type="region of interest" description="Disordered" evidence="1">
    <location>
        <begin position="52"/>
        <end position="164"/>
    </location>
</feature>
<feature type="compositionally biased region" description="Polar residues" evidence="1">
    <location>
        <begin position="67"/>
        <end position="79"/>
    </location>
</feature>
<name>A0A182YSN3_ANOST</name>
<dbReference type="VEuPathDB" id="VectorBase:ASTEI11469"/>
<reference evidence="2" key="2">
    <citation type="submission" date="2020-05" db="UniProtKB">
        <authorList>
            <consortium name="EnsemblMetazoa"/>
        </authorList>
    </citation>
    <scope>IDENTIFICATION</scope>
    <source>
        <strain evidence="2">Indian</strain>
    </source>
</reference>
<evidence type="ECO:0000313" key="3">
    <source>
        <dbReference type="Proteomes" id="UP000076408"/>
    </source>
</evidence>
<feature type="compositionally biased region" description="Polar residues" evidence="1">
    <location>
        <begin position="153"/>
        <end position="164"/>
    </location>
</feature>
<proteinExistence type="predicted"/>
<protein>
    <submittedName>
        <fullName evidence="2">Uncharacterized protein</fullName>
    </submittedName>
</protein>